<name>A0A8T4KXF6_9ARCH</name>
<dbReference type="AlphaFoldDB" id="A0A8T4KXF6"/>
<dbReference type="SUPFAM" id="SSF50104">
    <property type="entry name" value="Translation proteins SH3-like domain"/>
    <property type="match status" value="1"/>
</dbReference>
<keyword evidence="1" id="KW-0689">Ribosomal protein</keyword>
<organism evidence="1 2">
    <name type="scientific">Candidatus Iainarchaeum sp</name>
    <dbReference type="NCBI Taxonomy" id="3101447"/>
    <lineage>
        <taxon>Archaea</taxon>
        <taxon>Candidatus Iainarchaeota</taxon>
        <taxon>Candidatus Iainarchaeia</taxon>
        <taxon>Candidatus Iainarchaeales</taxon>
        <taxon>Candidatus Iainarchaeaceae</taxon>
        <taxon>Candidatus Iainarchaeum</taxon>
    </lineage>
</organism>
<dbReference type="GO" id="GO:0005840">
    <property type="term" value="C:ribosome"/>
    <property type="evidence" value="ECO:0007669"/>
    <property type="project" value="UniProtKB-KW"/>
</dbReference>
<protein>
    <submittedName>
        <fullName evidence="1">50S ribosomal protein L14e</fullName>
    </submittedName>
</protein>
<dbReference type="Gene3D" id="2.30.30.30">
    <property type="match status" value="1"/>
</dbReference>
<reference evidence="1" key="1">
    <citation type="submission" date="2021-03" db="EMBL/GenBank/DDBJ databases">
        <authorList>
            <person name="Jaffe A."/>
        </authorList>
    </citation>
    <scope>NUCLEOTIDE SEQUENCE</scope>
    <source>
        <strain evidence="1">RIFCSPHIGHO2_01_FULL_AR10_44_11</strain>
    </source>
</reference>
<comment type="caution">
    <text evidence="1">The sequence shown here is derived from an EMBL/GenBank/DDBJ whole genome shotgun (WGS) entry which is preliminary data.</text>
</comment>
<dbReference type="CDD" id="cd23702">
    <property type="entry name" value="eL14"/>
    <property type="match status" value="1"/>
</dbReference>
<reference evidence="1" key="2">
    <citation type="submission" date="2021-05" db="EMBL/GenBank/DDBJ databases">
        <title>Protein family content uncovers lineage relationships and bacterial pathway maintenance mechanisms in DPANN archaea.</title>
        <authorList>
            <person name="Castelle C.J."/>
            <person name="Meheust R."/>
            <person name="Jaffe A.L."/>
            <person name="Seitz K."/>
            <person name="Gong X."/>
            <person name="Baker B.J."/>
            <person name="Banfield J.F."/>
        </authorList>
    </citation>
    <scope>NUCLEOTIDE SEQUENCE</scope>
    <source>
        <strain evidence="1">RIFCSPHIGHO2_01_FULL_AR10_44_11</strain>
    </source>
</reference>
<proteinExistence type="predicted"/>
<evidence type="ECO:0000313" key="1">
    <source>
        <dbReference type="EMBL" id="MBS3057500.1"/>
    </source>
</evidence>
<sequence>MPALEVGRICVKTRGRNAGKRVVVIEMQKNFAVIDAPKMKRKRCNILHLIPLEEKIDVGKSTSHEEIAKLMKK</sequence>
<dbReference type="InterPro" id="IPR008991">
    <property type="entry name" value="Translation_prot_SH3-like_sf"/>
</dbReference>
<gene>
    <name evidence="1" type="ORF">J4415_02625</name>
</gene>
<dbReference type="Proteomes" id="UP000677687">
    <property type="component" value="Unassembled WGS sequence"/>
</dbReference>
<evidence type="ECO:0000313" key="2">
    <source>
        <dbReference type="Proteomes" id="UP000677687"/>
    </source>
</evidence>
<accession>A0A8T4KXF6</accession>
<dbReference type="EMBL" id="JAGVWD010000039">
    <property type="protein sequence ID" value="MBS3057500.1"/>
    <property type="molecule type" value="Genomic_DNA"/>
</dbReference>
<keyword evidence="1" id="KW-0687">Ribonucleoprotein</keyword>
<dbReference type="InterPro" id="IPR014722">
    <property type="entry name" value="Rib_uL2_dom2"/>
</dbReference>